<comment type="similarity">
    <text evidence="1">Belongs to the CapA family.</text>
</comment>
<evidence type="ECO:0000313" key="3">
    <source>
        <dbReference type="EMBL" id="MFC3580883.1"/>
    </source>
</evidence>
<dbReference type="Gene3D" id="3.60.21.10">
    <property type="match status" value="1"/>
</dbReference>
<feature type="domain" description="Capsule synthesis protein CapA" evidence="2">
    <location>
        <begin position="5"/>
        <end position="258"/>
    </location>
</feature>
<gene>
    <name evidence="3" type="ORF">ACFONA_11975</name>
</gene>
<proteinExistence type="inferred from homology"/>
<comment type="caution">
    <text evidence="3">The sequence shown here is derived from an EMBL/GenBank/DDBJ whole genome shotgun (WGS) entry which is preliminary data.</text>
</comment>
<dbReference type="Proteomes" id="UP001595713">
    <property type="component" value="Unassembled WGS sequence"/>
</dbReference>
<evidence type="ECO:0000259" key="2">
    <source>
        <dbReference type="SMART" id="SM00854"/>
    </source>
</evidence>
<dbReference type="SMART" id="SM00854">
    <property type="entry name" value="PGA_cap"/>
    <property type="match status" value="1"/>
</dbReference>
<sequence length="377" mass="39744">MRALDLALLGDIILDVPDPDHWLSGIADVTRAADVTIGHLEVPHTRRGTELVGDVPAPGADPDHLAALARAGIDAVSMAGNHIADCGAEGIADTNAELDRLGIAHSGAGATLAAATAPAWIERDGRRVVLLSYNCVGPEISWATETRAGSAYVSVRAVDGGPTRPQADLREIDPASAAAMAAAIAAVRGPDTLVIVALHKGITHRPAELAPYERPLAHAAIDAGADVVVGHHAHIVRGIEIYRDRPIYHGLGNGVVVTNALSPGQDHPARAAWVERRKRMFGFVPDPAYTLAPFHPEAVNGMIGSIRWRPDGALDIGYIPIFIEPPGRPVVAMGAARARVAAYIDEITERAALPKLAMTEDGIRLVRCRTQFNGFAS</sequence>
<dbReference type="RefSeq" id="WP_261294248.1">
    <property type="nucleotide sequence ID" value="NZ_JANQBK010000005.1"/>
</dbReference>
<dbReference type="InterPro" id="IPR029052">
    <property type="entry name" value="Metallo-depent_PP-like"/>
</dbReference>
<accession>A0ABV7SW16</accession>
<dbReference type="PANTHER" id="PTHR33393:SF13">
    <property type="entry name" value="PGA BIOSYNTHESIS PROTEIN CAPA"/>
    <property type="match status" value="1"/>
</dbReference>
<reference evidence="4" key="1">
    <citation type="journal article" date="2019" name="Int. J. Syst. Evol. Microbiol.">
        <title>The Global Catalogue of Microorganisms (GCM) 10K type strain sequencing project: providing services to taxonomists for standard genome sequencing and annotation.</title>
        <authorList>
            <consortium name="The Broad Institute Genomics Platform"/>
            <consortium name="The Broad Institute Genome Sequencing Center for Infectious Disease"/>
            <person name="Wu L."/>
            <person name="Ma J."/>
        </authorList>
    </citation>
    <scope>NUCLEOTIDE SEQUENCE [LARGE SCALE GENOMIC DNA]</scope>
    <source>
        <strain evidence="4">KCTC 42739</strain>
    </source>
</reference>
<organism evidence="3 4">
    <name type="scientific">Sphingomonas hylomeconis</name>
    <dbReference type="NCBI Taxonomy" id="1395958"/>
    <lineage>
        <taxon>Bacteria</taxon>
        <taxon>Pseudomonadati</taxon>
        <taxon>Pseudomonadota</taxon>
        <taxon>Alphaproteobacteria</taxon>
        <taxon>Sphingomonadales</taxon>
        <taxon>Sphingomonadaceae</taxon>
        <taxon>Sphingomonas</taxon>
    </lineage>
</organism>
<dbReference type="InterPro" id="IPR019079">
    <property type="entry name" value="Capsule_synth_CapA"/>
</dbReference>
<evidence type="ECO:0000256" key="1">
    <source>
        <dbReference type="ARBA" id="ARBA00005662"/>
    </source>
</evidence>
<name>A0ABV7SW16_9SPHN</name>
<dbReference type="Pfam" id="PF09587">
    <property type="entry name" value="PGA_cap"/>
    <property type="match status" value="1"/>
</dbReference>
<protein>
    <submittedName>
        <fullName evidence="3">CapA family protein</fullName>
    </submittedName>
</protein>
<dbReference type="EMBL" id="JBHRXP010000007">
    <property type="protein sequence ID" value="MFC3580883.1"/>
    <property type="molecule type" value="Genomic_DNA"/>
</dbReference>
<evidence type="ECO:0000313" key="4">
    <source>
        <dbReference type="Proteomes" id="UP001595713"/>
    </source>
</evidence>
<keyword evidence="4" id="KW-1185">Reference proteome</keyword>
<dbReference type="PANTHER" id="PTHR33393">
    <property type="entry name" value="POLYGLUTAMINE SYNTHESIS ACCESSORY PROTEIN RV0574C-RELATED"/>
    <property type="match status" value="1"/>
</dbReference>
<dbReference type="SUPFAM" id="SSF56300">
    <property type="entry name" value="Metallo-dependent phosphatases"/>
    <property type="match status" value="1"/>
</dbReference>
<dbReference type="InterPro" id="IPR052169">
    <property type="entry name" value="CW_Biosynth-Accessory"/>
</dbReference>